<gene>
    <name evidence="2" type="ORF">KFL_001890190</name>
</gene>
<proteinExistence type="predicted"/>
<feature type="compositionally biased region" description="Basic and acidic residues" evidence="1">
    <location>
        <begin position="164"/>
        <end position="188"/>
    </location>
</feature>
<feature type="compositionally biased region" description="Basic and acidic residues" evidence="1">
    <location>
        <begin position="442"/>
        <end position="467"/>
    </location>
</feature>
<organism evidence="2 3">
    <name type="scientific">Klebsormidium nitens</name>
    <name type="common">Green alga</name>
    <name type="synonym">Ulothrix nitens</name>
    <dbReference type="NCBI Taxonomy" id="105231"/>
    <lineage>
        <taxon>Eukaryota</taxon>
        <taxon>Viridiplantae</taxon>
        <taxon>Streptophyta</taxon>
        <taxon>Klebsormidiophyceae</taxon>
        <taxon>Klebsormidiales</taxon>
        <taxon>Klebsormidiaceae</taxon>
        <taxon>Klebsormidium</taxon>
    </lineage>
</organism>
<feature type="compositionally biased region" description="Polar residues" evidence="1">
    <location>
        <begin position="189"/>
        <end position="202"/>
    </location>
</feature>
<dbReference type="OMA" id="SWFMAPH"/>
<evidence type="ECO:0000313" key="2">
    <source>
        <dbReference type="EMBL" id="GAQ84455.1"/>
    </source>
</evidence>
<feature type="region of interest" description="Disordered" evidence="1">
    <location>
        <begin position="1070"/>
        <end position="1283"/>
    </location>
</feature>
<protein>
    <recommendedName>
        <fullName evidence="4">PH domain-containing protein</fullName>
    </recommendedName>
</protein>
<evidence type="ECO:0008006" key="4">
    <source>
        <dbReference type="Google" id="ProtNLM"/>
    </source>
</evidence>
<feature type="compositionally biased region" description="Basic and acidic residues" evidence="1">
    <location>
        <begin position="477"/>
        <end position="495"/>
    </location>
</feature>
<feature type="compositionally biased region" description="Basic and acidic residues" evidence="1">
    <location>
        <begin position="127"/>
        <end position="145"/>
    </location>
</feature>
<dbReference type="Proteomes" id="UP000054558">
    <property type="component" value="Unassembled WGS sequence"/>
</dbReference>
<evidence type="ECO:0000313" key="3">
    <source>
        <dbReference type="Proteomes" id="UP000054558"/>
    </source>
</evidence>
<feature type="compositionally biased region" description="Basic and acidic residues" evidence="1">
    <location>
        <begin position="1322"/>
        <end position="1331"/>
    </location>
</feature>
<feature type="compositionally biased region" description="Low complexity" evidence="1">
    <location>
        <begin position="979"/>
        <end position="997"/>
    </location>
</feature>
<name>A0A1Y1I0L5_KLENI</name>
<feature type="region of interest" description="Disordered" evidence="1">
    <location>
        <begin position="65"/>
        <end position="626"/>
    </location>
</feature>
<sequence length="1478" mass="154821">MEGPHAAPTMPVHLKKLSASSYEGDREHEAGPARKITVKVLTEAARNADRLRQEIAAIKLSVAAGVGGPSGPQQLMRSRSMEKSKSMEKSPLLVTQAGTTSLDPDATDNGEARRRSSLERSTAFKIGGEEKGTDGLGEDRRRSSLERSSAFKMGGGVQPTDEIGEARRRSSLERSDAFKIGGERKRTDSAVSQQRKQVTSGETRAKTPLKTQPIVDGTVPANVGKKAAAAGKRSGAKVGPLPVDSPDWLDKEMITGPHAKAKPVSDPSKSGGSSEHGDVPPGTVQPAKPLDFSLTAMRKHLNSTQAHGPGDMSRSTEEMKKQMLEKLRAVNSSFKENQGAKKSKFAAKARPVEANRAAAGGADTAAEVGEETRGTDIVEGKTTQSGLEGATRLPRTVTMGKGTAVAQRTASPLKRTVSRAAKEVSEGGGGQPTGAESAPETPLEKAERLRNEAAEVISRRVSEHKVAVADGHTAPAEGHKAPAEGHKGPAAEHKAPASGQDGSASTRELSPKRGQRSPKRTSATTKTSAEAPNRTAVVQASTEGPDRTGDKQAFAEARTKEVPSGLPAQRSSQAEGEPGSLPNVVTVSAERRESVTARRSSDGKGPGSRRQSVSSSDKKPEFIDRAKKTAVKEALEKKAENLRKFREQKEAQAAMLQKQKEDHERKHLEKLGQLPPAAVPPTESAHVPEQNPANPAKTSQPTPNKEPTQRQLSPLKARAAPNPTSKKRATSVAAVSESAGAESAAESSAISRAAEGPPASVSDAPLKSTALRTTFSLKKGAVAKTGGAHEGATRQDPEGVTSARDPSKAVKPTLTLGPGWETAQKHAGKVEEPPEEKAAIGAPDLEGATSAGDLFKNSKSALKLGPGWETAQKRAGKIEEPPEEKAAVGAPILELSEAVGASSPGHSDAAGRLFVQASPKDPPGKAESGPEPEREDSQSSTAAAEKEFPTKRDGAPRENGDGEVKDPVIKQLHDNPAFSPANSPMAKASKAAPSLKPDVSPEPAPVNANPIPESSEMDPGWPLRPHWTPASAPGTNPPGLTELTGKLRHASTEEIFVSAGHAVAAAEKKLNESPVVGSPTAPSDEKEPVVVEPVAVPTGPARVPSVNVHKGKAKTSSKSSDGDPPAADAHMTVAKAERVDSRPAGTRDGPERSAGTDGKKPAAGKQISFSKSVSRGLSTKTPPISQAPVAPQEGETAKPLKPEMVPSAAAARTEPTIEKTASGLKPLKIPNNRKSVTGTLPGSPGAPAPSAPVLVVPVDGTERRKSGEKRTEEPETKNLAESQRKMQEELDLIAAGLAYVKVNRYGSSAPPEAPATSVPAPEPKKSPAKGVDHRTAPVVEQAQIDGQTVAVRRRSSAAELERERALRERLEALSQGTPLRKLNRRSKGDKVRTYWVEKDGPNKVLLCWKSGVLVKTVKSVELAAAPTVVTPASGGPVLISLQTSSGRDLTLEAPIDRDQFKLWTEGLGGIVEDSSTKS</sequence>
<accession>A0A1Y1I0L5</accession>
<evidence type="ECO:0000256" key="1">
    <source>
        <dbReference type="SAM" id="MobiDB-lite"/>
    </source>
</evidence>
<dbReference type="EMBL" id="DF237138">
    <property type="protein sequence ID" value="GAQ84455.1"/>
    <property type="molecule type" value="Genomic_DNA"/>
</dbReference>
<feature type="compositionally biased region" description="Basic and acidic residues" evidence="1">
    <location>
        <begin position="1260"/>
        <end position="1283"/>
    </location>
</feature>
<feature type="compositionally biased region" description="Polar residues" evidence="1">
    <location>
        <begin position="520"/>
        <end position="542"/>
    </location>
</feature>
<feature type="region of interest" description="Disordered" evidence="1">
    <location>
        <begin position="1305"/>
        <end position="1331"/>
    </location>
</feature>
<feature type="compositionally biased region" description="Basic and acidic residues" evidence="1">
    <location>
        <begin position="370"/>
        <end position="379"/>
    </location>
</feature>
<feature type="compositionally biased region" description="Basic and acidic residues" evidence="1">
    <location>
        <begin position="828"/>
        <end position="838"/>
    </location>
</feature>
<feature type="compositionally biased region" description="Basic and acidic residues" evidence="1">
    <location>
        <begin position="876"/>
        <end position="886"/>
    </location>
</feature>
<feature type="compositionally biased region" description="Basic and acidic residues" evidence="1">
    <location>
        <begin position="314"/>
        <end position="328"/>
    </location>
</feature>
<keyword evidence="3" id="KW-1185">Reference proteome</keyword>
<feature type="compositionally biased region" description="Basic and acidic residues" evidence="1">
    <location>
        <begin position="79"/>
        <end position="88"/>
    </location>
</feature>
<feature type="compositionally biased region" description="Basic and acidic residues" evidence="1">
    <location>
        <begin position="944"/>
        <end position="973"/>
    </location>
</feature>
<feature type="compositionally biased region" description="Polar residues" evidence="1">
    <location>
        <begin position="1167"/>
        <end position="1184"/>
    </location>
</feature>
<feature type="region of interest" description="Disordered" evidence="1">
    <location>
        <begin position="643"/>
        <end position="1043"/>
    </location>
</feature>
<feature type="compositionally biased region" description="Basic and acidic residues" evidence="1">
    <location>
        <begin position="658"/>
        <end position="670"/>
    </location>
</feature>
<feature type="compositionally biased region" description="Low complexity" evidence="1">
    <location>
        <begin position="730"/>
        <end position="755"/>
    </location>
</feature>
<feature type="compositionally biased region" description="Low complexity" evidence="1">
    <location>
        <begin position="221"/>
        <end position="239"/>
    </location>
</feature>
<feature type="compositionally biased region" description="Polar residues" evidence="1">
    <location>
        <begin position="691"/>
        <end position="712"/>
    </location>
</feature>
<feature type="compositionally biased region" description="Basic and acidic residues" evidence="1">
    <location>
        <begin position="589"/>
        <end position="602"/>
    </location>
</feature>
<feature type="compositionally biased region" description="Basic and acidic residues" evidence="1">
    <location>
        <begin position="616"/>
        <end position="626"/>
    </location>
</feature>
<feature type="compositionally biased region" description="Low complexity" evidence="1">
    <location>
        <begin position="354"/>
        <end position="367"/>
    </location>
</feature>
<feature type="region of interest" description="Disordered" evidence="1">
    <location>
        <begin position="1"/>
        <end position="31"/>
    </location>
</feature>
<reference evidence="2 3" key="1">
    <citation type="journal article" date="2014" name="Nat. Commun.">
        <title>Klebsormidium flaccidum genome reveals primary factors for plant terrestrial adaptation.</title>
        <authorList>
            <person name="Hori K."/>
            <person name="Maruyama F."/>
            <person name="Fujisawa T."/>
            <person name="Togashi T."/>
            <person name="Yamamoto N."/>
            <person name="Seo M."/>
            <person name="Sato S."/>
            <person name="Yamada T."/>
            <person name="Mori H."/>
            <person name="Tajima N."/>
            <person name="Moriyama T."/>
            <person name="Ikeuchi M."/>
            <person name="Watanabe M."/>
            <person name="Wada H."/>
            <person name="Kobayashi K."/>
            <person name="Saito M."/>
            <person name="Masuda T."/>
            <person name="Sasaki-Sekimoto Y."/>
            <person name="Mashiguchi K."/>
            <person name="Awai K."/>
            <person name="Shimojima M."/>
            <person name="Masuda S."/>
            <person name="Iwai M."/>
            <person name="Nobusawa T."/>
            <person name="Narise T."/>
            <person name="Kondo S."/>
            <person name="Saito H."/>
            <person name="Sato R."/>
            <person name="Murakawa M."/>
            <person name="Ihara Y."/>
            <person name="Oshima-Yamada Y."/>
            <person name="Ohtaka K."/>
            <person name="Satoh M."/>
            <person name="Sonobe K."/>
            <person name="Ishii M."/>
            <person name="Ohtani R."/>
            <person name="Kanamori-Sato M."/>
            <person name="Honoki R."/>
            <person name="Miyazaki D."/>
            <person name="Mochizuki H."/>
            <person name="Umetsu J."/>
            <person name="Higashi K."/>
            <person name="Shibata D."/>
            <person name="Kamiya Y."/>
            <person name="Sato N."/>
            <person name="Nakamura Y."/>
            <person name="Tabata S."/>
            <person name="Ida S."/>
            <person name="Kurokawa K."/>
            <person name="Ohta H."/>
        </authorList>
    </citation>
    <scope>NUCLEOTIDE SEQUENCE [LARGE SCALE GENOMIC DNA]</scope>
    <source>
        <strain evidence="2 3">NIES-2285</strain>
    </source>
</reference>